<dbReference type="PANTHER" id="PTHR12558">
    <property type="entry name" value="CELL DIVISION CYCLE 16,23,27"/>
    <property type="match status" value="1"/>
</dbReference>
<sequence>MLEGESRLQLPDRPAALADTGVAAWRERVTIDSYLPEPPDRYPAYLERRVYQGSSGRVYPLPFHDRISATSVPHEWDAVHLENRWLRVMVLPEMGGRIHVGYDRSAGYDFFYRNGVIKPALVGLAGPWIAGGVEFNWPQHHRPATFLPTDVEIEEEPDGAVTVWCSDHDPFARMKGMHGIRLRPDRATVELRVRLYNRSEVTQTFLWWANVAARVHDRYQSFFPRDVREVADHAKRAVTGFPAADRPYYGIDYAARRATGGDRLDWYRNIPVPTSYMCVGSREGFFGGYDHAARAGFVHVADPHTAVGKKQWTWGNAAFGHAWDRNLSDDGAAYVELMAGVFTDNQPDFSFIAPGETKVFSQVWYPIQEIGPVHAATVDGAARVEVEPDGVRVGLAVTAERPGCRIRVEDGSGVVLAEVAADVAPGAPHRARIALDVPDRLRVRVLHGDAELVAWDSRVPETPDVVPATEPPAPADVASVEELALIGAHLEQYRHATRSPEPYWREALRRDPGHVASSVGLAGRAYRRAEFAEAEALLSAAVDRLTSRNANPADTTALYLLGLVLERLGRPDEAYARYGAAAWARVWRAPAGYRMARIDAAAGRDAAALARLADVRRAEPEHLQARALTVLLLRHTGRAAEAAELLRDTLALDPLDWWSRDLAGLPLTTDAQTCVDVALEYAGVGETEAALRVLDVAAEREAHRPLGQTAAGPLIEYHRAFLGGGTARTAAATWCFPFRLDDIAVLEHAGTRDARALALLGHWRYAVGRADDAIAAWRASASLDPSDPVVWRNLGLAAWNHLGDADEARAAYDRALAVAGDDARLVFESDQLDARRGVPPERRLDRLLDVRGLVETRDDATVALAHLLLTAGRLEEARALLLGRTFQPWEGGEGEVLRVWDRLCRLAAARPGASAVAALDAALDPPASLGEARHPLAGTAALQLLRGDALAAAGDEDAARAAWELAARDGDFLAMSAAPHSEATYSSVLALRRLGRDAEAARRTESLRAWADALEASPVTVDYFATSLPSMLLFAEDPVEARRRRVQFLRAQLDVLDGAPERARERLDALLHDDPHHLDALELAGALHPLLEEAR</sequence>
<evidence type="ECO:0000313" key="3">
    <source>
        <dbReference type="EMBL" id="GAA5130419.1"/>
    </source>
</evidence>
<dbReference type="EMBL" id="BAABJO010000022">
    <property type="protein sequence ID" value="GAA5130419.1"/>
    <property type="molecule type" value="Genomic_DNA"/>
</dbReference>
<dbReference type="SMART" id="SM00028">
    <property type="entry name" value="TPR"/>
    <property type="match status" value="2"/>
</dbReference>
<accession>A0ABP9NW77</accession>
<dbReference type="InterPro" id="IPR033396">
    <property type="entry name" value="DUF5107"/>
</dbReference>
<reference evidence="4" key="1">
    <citation type="journal article" date="2019" name="Int. J. Syst. Evol. Microbiol.">
        <title>The Global Catalogue of Microorganisms (GCM) 10K type strain sequencing project: providing services to taxonomists for standard genome sequencing and annotation.</title>
        <authorList>
            <consortium name="The Broad Institute Genomics Platform"/>
            <consortium name="The Broad Institute Genome Sequencing Center for Infectious Disease"/>
            <person name="Wu L."/>
            <person name="Ma J."/>
        </authorList>
    </citation>
    <scope>NUCLEOTIDE SEQUENCE [LARGE SCALE GENOMIC DNA]</scope>
    <source>
        <strain evidence="4">JCM 18302</strain>
    </source>
</reference>
<feature type="domain" description="DUF5107" evidence="2">
    <location>
        <begin position="57"/>
        <end position="366"/>
    </location>
</feature>
<dbReference type="PANTHER" id="PTHR12558:SF13">
    <property type="entry name" value="CELL DIVISION CYCLE PROTEIN 27 HOMOLOG"/>
    <property type="match status" value="1"/>
</dbReference>
<dbReference type="Pfam" id="PF13432">
    <property type="entry name" value="TPR_16"/>
    <property type="match status" value="3"/>
</dbReference>
<gene>
    <name evidence="3" type="ORF">GCM10023320_52320</name>
</gene>
<organism evidence="3 4">
    <name type="scientific">Pseudonocardia adelaidensis</name>
    <dbReference type="NCBI Taxonomy" id="648754"/>
    <lineage>
        <taxon>Bacteria</taxon>
        <taxon>Bacillati</taxon>
        <taxon>Actinomycetota</taxon>
        <taxon>Actinomycetes</taxon>
        <taxon>Pseudonocardiales</taxon>
        <taxon>Pseudonocardiaceae</taxon>
        <taxon>Pseudonocardia</taxon>
    </lineage>
</organism>
<dbReference type="InterPro" id="IPR019734">
    <property type="entry name" value="TPR_rpt"/>
</dbReference>
<dbReference type="Gene3D" id="1.25.40.10">
    <property type="entry name" value="Tetratricopeptide repeat domain"/>
    <property type="match status" value="2"/>
</dbReference>
<evidence type="ECO:0000256" key="1">
    <source>
        <dbReference type="PROSITE-ProRule" id="PRU00339"/>
    </source>
</evidence>
<dbReference type="Proteomes" id="UP001500804">
    <property type="component" value="Unassembled WGS sequence"/>
</dbReference>
<dbReference type="Pfam" id="PF17128">
    <property type="entry name" value="DUF5107"/>
    <property type="match status" value="1"/>
</dbReference>
<keyword evidence="1" id="KW-0802">TPR repeat</keyword>
<evidence type="ECO:0000313" key="4">
    <source>
        <dbReference type="Proteomes" id="UP001500804"/>
    </source>
</evidence>
<dbReference type="InterPro" id="IPR011990">
    <property type="entry name" value="TPR-like_helical_dom_sf"/>
</dbReference>
<dbReference type="RefSeq" id="WP_345608016.1">
    <property type="nucleotide sequence ID" value="NZ_BAABJO010000022.1"/>
</dbReference>
<feature type="repeat" description="TPR" evidence="1">
    <location>
        <begin position="754"/>
        <end position="787"/>
    </location>
</feature>
<dbReference type="SUPFAM" id="SSF48452">
    <property type="entry name" value="TPR-like"/>
    <property type="match status" value="2"/>
</dbReference>
<proteinExistence type="predicted"/>
<comment type="caution">
    <text evidence="3">The sequence shown here is derived from an EMBL/GenBank/DDBJ whole genome shotgun (WGS) entry which is preliminary data.</text>
</comment>
<name>A0ABP9NW77_9PSEU</name>
<dbReference type="PROSITE" id="PS50005">
    <property type="entry name" value="TPR"/>
    <property type="match status" value="1"/>
</dbReference>
<evidence type="ECO:0000259" key="2">
    <source>
        <dbReference type="Pfam" id="PF17128"/>
    </source>
</evidence>
<keyword evidence="4" id="KW-1185">Reference proteome</keyword>
<protein>
    <submittedName>
        <fullName evidence="3">DUF5107 domain-containing protein</fullName>
    </submittedName>
</protein>